<dbReference type="RefSeq" id="WP_186739977.1">
    <property type="nucleotide sequence ID" value="NZ_CP060394.1"/>
</dbReference>
<dbReference type="Pfam" id="PF25183">
    <property type="entry name" value="OMP_b-brl_4"/>
    <property type="match status" value="1"/>
</dbReference>
<keyword evidence="6" id="KW-0645">Protease</keyword>
<evidence type="ECO:0000256" key="3">
    <source>
        <dbReference type="ARBA" id="ARBA00023237"/>
    </source>
</evidence>
<evidence type="ECO:0000259" key="5">
    <source>
        <dbReference type="Pfam" id="PF25183"/>
    </source>
</evidence>
<dbReference type="KEGG" id="adin:H7849_13690"/>
<evidence type="ECO:0000256" key="2">
    <source>
        <dbReference type="ARBA" id="ARBA00023136"/>
    </source>
</evidence>
<keyword evidence="2" id="KW-0472">Membrane</keyword>
<dbReference type="Pfam" id="PF13620">
    <property type="entry name" value="CarboxypepD_reg"/>
    <property type="match status" value="1"/>
</dbReference>
<dbReference type="InterPro" id="IPR037066">
    <property type="entry name" value="Plug_dom_sf"/>
</dbReference>
<dbReference type="AlphaFoldDB" id="A0A7G8BCH1"/>
<name>A0A7G8BCH1_9BACT</name>
<reference evidence="6 7" key="1">
    <citation type="submission" date="2020-08" db="EMBL/GenBank/DDBJ databases">
        <title>Edaphobacter telluris sp. nov. and Acidobacterium dinghuensis sp. nov., two acidobacteria isolated from forest soil.</title>
        <authorList>
            <person name="Fu J."/>
            <person name="Qiu L."/>
        </authorList>
    </citation>
    <scope>NUCLEOTIDE SEQUENCE [LARGE SCALE GENOMIC DNA]</scope>
    <source>
        <strain evidence="6">4Y35</strain>
    </source>
</reference>
<dbReference type="Gene3D" id="2.60.40.1120">
    <property type="entry name" value="Carboxypeptidase-like, regulatory domain"/>
    <property type="match status" value="1"/>
</dbReference>
<feature type="domain" description="TonB-dependent receptor plug" evidence="4">
    <location>
        <begin position="147"/>
        <end position="251"/>
    </location>
</feature>
<organism evidence="6 7">
    <name type="scientific">Alloacidobacterium dinghuense</name>
    <dbReference type="NCBI Taxonomy" id="2763107"/>
    <lineage>
        <taxon>Bacteria</taxon>
        <taxon>Pseudomonadati</taxon>
        <taxon>Acidobacteriota</taxon>
        <taxon>Terriglobia</taxon>
        <taxon>Terriglobales</taxon>
        <taxon>Acidobacteriaceae</taxon>
        <taxon>Alloacidobacterium</taxon>
    </lineage>
</organism>
<dbReference type="InterPro" id="IPR012910">
    <property type="entry name" value="Plug_dom"/>
</dbReference>
<gene>
    <name evidence="6" type="ORF">H7849_13690</name>
</gene>
<dbReference type="Gene3D" id="2.40.170.20">
    <property type="entry name" value="TonB-dependent receptor, beta-barrel domain"/>
    <property type="match status" value="1"/>
</dbReference>
<protein>
    <submittedName>
        <fullName evidence="6">Carboxypeptidase regulatory-like domain-containing protein</fullName>
    </submittedName>
</protein>
<keyword evidence="6" id="KW-0121">Carboxypeptidase</keyword>
<dbReference type="InterPro" id="IPR057601">
    <property type="entry name" value="Oar-like_b-barrel"/>
</dbReference>
<dbReference type="EMBL" id="CP060394">
    <property type="protein sequence ID" value="QNI30241.1"/>
    <property type="molecule type" value="Genomic_DNA"/>
</dbReference>
<accession>A0A7G8BCH1</accession>
<sequence length="1146" mass="122814">MSNLRLRNTAFQSLGRITVLSFFFLGMWLFAHTAYSQSLTSGDIAGTVTDPSGANVANASVYVKSLDTGQAQTVATNGAGTYRVSLLKPGKYSLTVTAPGFETASVNVDVSAGIVVPADIKLTIGSGTQTIEVSETEPLLHTDSADISTTFTMQQVQSLPNPGNDLTFVAQTAPGVVMNTTTPSNGTSFGYGNFSVFGLPATSNTFTVNGGYENDPFLNLNNSGATNLLLGNNDVAQVSVVNNPYSAQYGGLAGSQVNEITRSGTNSFHGNANYWWNGRIMNANDYFRNQTKDITPRTFDNVNQWAAGVGGPIIKDRLFFFVNTEGLRVVIPVTGTAGAPSQAFENAVLSPTPICPMPTDPKAPVPACANPNLPNGNLAYNGNSAQVPYYQQLFSVWNGAKNYASAVPSAGDPNAVVFPYSVTNFTHEWLLTARVDYRLSDKDTLFGHFEADHGLQATYTDPLNPIFNADSIQPQYQGQLNETHIFSPKIANQFVFADIYYSAIFTNQNLKQANALVPGTMIFLSGSAFNSLGGDDLVWPQGRNVNGYQLIDDLSINHGKHTVKFGWSIRRDNVTDYSPQVYTSPEQLFVEPDFAAGNTSLYFQQFPTRLTQPVSLYNMGWYAQDEWKIKPNLQLTFALRMEHNSNPVCHTSCFATLNGPFESLSTDTSTPYNSMIKTGQYAAFPDFAKIGWQPRFGFTWSPAGPDTKTVVRGGFGMFSDVFPATIADSILNNSPTNNGFTLYGPGFGGSNILTDPSQAGSAAQTAAASNVAFLGAYPNGGSFKSLSASVPGFAAPSFTTPLSKIYYPTYEEWSLGIDRQLDKATALTVMYVGDRGYHEPVQNNGVNSFQAAGPTVIAGYPQAPANNSYSTVTEVGNGASSNYNGLIASVVRRSKMLTLQANYTYSHAMDEISNGGILGFSAGKSLIYPINPFNLRYNYGNSDYDSRHNITAGYVFTMPYYRGPRALTDGWELSGTVFHHTGFPFTVADGNMLLGNGGVNIGGTSQFPAAQINGIQSCGGSHVFNNATGGGNACAITQASGNYTNPTGFGQQGRNQVFGPAYTDTDLAVVKGFAVPHWESAKLKVGAQFFNLFNHPNFANPTADIANTTFNGLITSTVNTPTSILGSGLGGDASPRLIQLKATFSF</sequence>
<dbReference type="Pfam" id="PF07715">
    <property type="entry name" value="Plug"/>
    <property type="match status" value="1"/>
</dbReference>
<dbReference type="InterPro" id="IPR036942">
    <property type="entry name" value="Beta-barrel_TonB_sf"/>
</dbReference>
<evidence type="ECO:0000259" key="4">
    <source>
        <dbReference type="Pfam" id="PF07715"/>
    </source>
</evidence>
<dbReference type="Gene3D" id="2.170.130.10">
    <property type="entry name" value="TonB-dependent receptor, plug domain"/>
    <property type="match status" value="1"/>
</dbReference>
<dbReference type="GO" id="GO:0009279">
    <property type="term" value="C:cell outer membrane"/>
    <property type="evidence" value="ECO:0007669"/>
    <property type="project" value="UniProtKB-SubCell"/>
</dbReference>
<comment type="subcellular location">
    <subcellularLocation>
        <location evidence="1">Cell outer membrane</location>
    </subcellularLocation>
</comment>
<keyword evidence="6" id="KW-0378">Hydrolase</keyword>
<keyword evidence="7" id="KW-1185">Reference proteome</keyword>
<dbReference type="GO" id="GO:0004180">
    <property type="term" value="F:carboxypeptidase activity"/>
    <property type="evidence" value="ECO:0007669"/>
    <property type="project" value="UniProtKB-KW"/>
</dbReference>
<dbReference type="SUPFAM" id="SSF49464">
    <property type="entry name" value="Carboxypeptidase regulatory domain-like"/>
    <property type="match status" value="1"/>
</dbReference>
<dbReference type="InterPro" id="IPR008969">
    <property type="entry name" value="CarboxyPept-like_regulatory"/>
</dbReference>
<feature type="domain" description="TonB-dependent transporter Oar-like beta-barrel" evidence="5">
    <location>
        <begin position="260"/>
        <end position="1121"/>
    </location>
</feature>
<dbReference type="SUPFAM" id="SSF56935">
    <property type="entry name" value="Porins"/>
    <property type="match status" value="1"/>
</dbReference>
<dbReference type="Proteomes" id="UP000515312">
    <property type="component" value="Chromosome"/>
</dbReference>
<keyword evidence="3" id="KW-0998">Cell outer membrane</keyword>
<proteinExistence type="predicted"/>
<evidence type="ECO:0000313" key="6">
    <source>
        <dbReference type="EMBL" id="QNI30241.1"/>
    </source>
</evidence>
<evidence type="ECO:0000313" key="7">
    <source>
        <dbReference type="Proteomes" id="UP000515312"/>
    </source>
</evidence>
<evidence type="ECO:0000256" key="1">
    <source>
        <dbReference type="ARBA" id="ARBA00004442"/>
    </source>
</evidence>